<protein>
    <submittedName>
        <fullName evidence="1">Uncharacterized protein</fullName>
    </submittedName>
</protein>
<dbReference type="EMBL" id="CYGY02000122">
    <property type="protein sequence ID" value="SIT51443.1"/>
    <property type="molecule type" value="Genomic_DNA"/>
</dbReference>
<dbReference type="AlphaFoldDB" id="A0A1N7SVS4"/>
<evidence type="ECO:0000313" key="1">
    <source>
        <dbReference type="EMBL" id="SIT51443.1"/>
    </source>
</evidence>
<sequence>MSRLMGFLCFKAFKSAAMTVIVRQDRDILDRWIGTFGRFPVMNIDALSDVCVDDRFP</sequence>
<dbReference type="Proteomes" id="UP000195569">
    <property type="component" value="Unassembled WGS sequence"/>
</dbReference>
<accession>A0A1N7SVS4</accession>
<evidence type="ECO:0000313" key="2">
    <source>
        <dbReference type="Proteomes" id="UP000195569"/>
    </source>
</evidence>
<gene>
    <name evidence="1" type="ORF">BN2476_1220002</name>
</gene>
<name>A0A1N7SVS4_9BURK</name>
<proteinExistence type="predicted"/>
<organism evidence="1 2">
    <name type="scientific">Paraburkholderia piptadeniae</name>
    <dbReference type="NCBI Taxonomy" id="1701573"/>
    <lineage>
        <taxon>Bacteria</taxon>
        <taxon>Pseudomonadati</taxon>
        <taxon>Pseudomonadota</taxon>
        <taxon>Betaproteobacteria</taxon>
        <taxon>Burkholderiales</taxon>
        <taxon>Burkholderiaceae</taxon>
        <taxon>Paraburkholderia</taxon>
    </lineage>
</organism>
<reference evidence="1" key="1">
    <citation type="submission" date="2016-12" db="EMBL/GenBank/DDBJ databases">
        <authorList>
            <person name="Moulin L."/>
        </authorList>
    </citation>
    <scope>NUCLEOTIDE SEQUENCE [LARGE SCALE GENOMIC DNA]</scope>
    <source>
        <strain evidence="1">STM 7183</strain>
    </source>
</reference>
<keyword evidence="2" id="KW-1185">Reference proteome</keyword>
<comment type="caution">
    <text evidence="1">The sequence shown here is derived from an EMBL/GenBank/DDBJ whole genome shotgun (WGS) entry which is preliminary data.</text>
</comment>